<reference evidence="2 3" key="1">
    <citation type="submission" date="2006-02" db="EMBL/GenBank/DDBJ databases">
        <authorList>
            <person name="Pinhassi J."/>
            <person name="Pedros-Alio C."/>
            <person name="Ferriera S."/>
            <person name="Johnson J."/>
            <person name="Kravitz S."/>
            <person name="Halpern A."/>
            <person name="Remington K."/>
            <person name="Beeson K."/>
            <person name="Tran B."/>
            <person name="Rogers Y.-H."/>
            <person name="Friedman R."/>
            <person name="Venter J.C."/>
        </authorList>
    </citation>
    <scope>NUCLEOTIDE SEQUENCE [LARGE SCALE GENOMIC DNA]</scope>
    <source>
        <strain evidence="2 3">MED92</strain>
    </source>
</reference>
<evidence type="ECO:0000256" key="1">
    <source>
        <dbReference type="SAM" id="Phobius"/>
    </source>
</evidence>
<dbReference type="Pfam" id="PF05940">
    <property type="entry name" value="NnrS"/>
    <property type="match status" value="1"/>
</dbReference>
<dbReference type="AlphaFoldDB" id="A0A7U8C5G9"/>
<keyword evidence="1" id="KW-0472">Membrane</keyword>
<organism evidence="2 3">
    <name type="scientific">Neptuniibacter caesariensis</name>
    <dbReference type="NCBI Taxonomy" id="207954"/>
    <lineage>
        <taxon>Bacteria</taxon>
        <taxon>Pseudomonadati</taxon>
        <taxon>Pseudomonadota</taxon>
        <taxon>Gammaproteobacteria</taxon>
        <taxon>Oceanospirillales</taxon>
        <taxon>Oceanospirillaceae</taxon>
        <taxon>Neptuniibacter</taxon>
    </lineage>
</organism>
<keyword evidence="1" id="KW-1133">Transmembrane helix</keyword>
<gene>
    <name evidence="2" type="ORF">MED92_01689</name>
</gene>
<feature type="transmembrane region" description="Helical" evidence="1">
    <location>
        <begin position="220"/>
        <end position="247"/>
    </location>
</feature>
<proteinExistence type="predicted"/>
<name>A0A7U8C5G9_NEPCE</name>
<dbReference type="InterPro" id="IPR010266">
    <property type="entry name" value="NnrS"/>
</dbReference>
<feature type="transmembrane region" description="Helical" evidence="1">
    <location>
        <begin position="267"/>
        <end position="285"/>
    </location>
</feature>
<feature type="transmembrane region" description="Helical" evidence="1">
    <location>
        <begin position="177"/>
        <end position="199"/>
    </location>
</feature>
<feature type="transmembrane region" description="Helical" evidence="1">
    <location>
        <begin position="297"/>
        <end position="316"/>
    </location>
</feature>
<feature type="transmembrane region" description="Helical" evidence="1">
    <location>
        <begin position="365"/>
        <end position="384"/>
    </location>
</feature>
<feature type="transmembrane region" description="Helical" evidence="1">
    <location>
        <begin position="144"/>
        <end position="165"/>
    </location>
</feature>
<keyword evidence="1" id="KW-0812">Transmembrane</keyword>
<evidence type="ECO:0008006" key="4">
    <source>
        <dbReference type="Google" id="ProtNLM"/>
    </source>
</evidence>
<feature type="transmembrane region" description="Helical" evidence="1">
    <location>
        <begin position="115"/>
        <end position="137"/>
    </location>
</feature>
<dbReference type="OrthoDB" id="9770040at2"/>
<dbReference type="RefSeq" id="WP_007022357.1">
    <property type="nucleotide sequence ID" value="NZ_CH724127.1"/>
</dbReference>
<protein>
    <recommendedName>
        <fullName evidence="4">NnrS family protein</fullName>
    </recommendedName>
</protein>
<dbReference type="EMBL" id="AAOW01000011">
    <property type="protein sequence ID" value="EAR61081.1"/>
    <property type="molecule type" value="Genomic_DNA"/>
</dbReference>
<evidence type="ECO:0000313" key="2">
    <source>
        <dbReference type="EMBL" id="EAR61081.1"/>
    </source>
</evidence>
<feature type="transmembrane region" description="Helical" evidence="1">
    <location>
        <begin position="20"/>
        <end position="42"/>
    </location>
</feature>
<dbReference type="Proteomes" id="UP000002171">
    <property type="component" value="Unassembled WGS sequence"/>
</dbReference>
<accession>A0A7U8C5G9</accession>
<feature type="transmembrane region" description="Helical" evidence="1">
    <location>
        <begin position="62"/>
        <end position="79"/>
    </location>
</feature>
<evidence type="ECO:0000313" key="3">
    <source>
        <dbReference type="Proteomes" id="UP000002171"/>
    </source>
</evidence>
<comment type="caution">
    <text evidence="2">The sequence shown here is derived from an EMBL/GenBank/DDBJ whole genome shotgun (WGS) entry which is preliminary data.</text>
</comment>
<sequence>MIQLQEHRLPRRFSLFNLGFRPFFLGGALVSAVLMTVWILMYSNGLQPNYYSYGIYWHAHEMIYGFALAIIAGFLLTAVRNWTNVQTLYSWPLAALFLLWLFARVSPLIPNLPASLMATIDLAFAPLLAISIAWPIICSGNYRNLVFVPLLTGFFIGNLLIHLQLLGVLEATADLGIRLGLFIVVVVITIIGGRVIPFFSERGVPGGVSCRKFALIEKSIIPLSLVWLILNFVELNTLLAIVSFALAAANGLRTAGWFSLKIFSTPLVWILQLGYSFIPLGYLLFGLSTLEIVSQSIAYHAFAAGGIGALTLGMMARVSLGHTGRPLAIGPVVICAFVLMLLAAILRICIGFLPIPYLATLHLSGSLWVFAWLLFLLHYTSILIKPRLDGLYG</sequence>
<feature type="transmembrane region" description="Helical" evidence="1">
    <location>
        <begin position="91"/>
        <end position="109"/>
    </location>
</feature>
<feature type="transmembrane region" description="Helical" evidence="1">
    <location>
        <begin position="328"/>
        <end position="353"/>
    </location>
</feature>
<keyword evidence="3" id="KW-1185">Reference proteome</keyword>